<dbReference type="Proteomes" id="UP000682733">
    <property type="component" value="Unassembled WGS sequence"/>
</dbReference>
<sequence length="183" mass="21802">MASNQNYDGLQLLGYRNNLDVLSAIQIADEDKKTFCDNNSQVFHAELEINLNSIMMDDRDVWSLIPLDHFCMNAFVRSICPHDSYTEQCQLKEEIYSYLSQPYDLYQQIYYHQYILVLRNAKVKYICSTPQCVERRKEWTSARGRALFLFENPQFFNSKRLIFFHLFEQNCEFCQQITQPNCI</sequence>
<evidence type="ECO:0000313" key="4">
    <source>
        <dbReference type="EMBL" id="CAF3610190.1"/>
    </source>
</evidence>
<reference evidence="2" key="1">
    <citation type="submission" date="2021-02" db="EMBL/GenBank/DDBJ databases">
        <authorList>
            <person name="Nowell W R."/>
        </authorList>
    </citation>
    <scope>NUCLEOTIDE SEQUENCE</scope>
</reference>
<dbReference type="Proteomes" id="UP000681722">
    <property type="component" value="Unassembled WGS sequence"/>
</dbReference>
<organism evidence="2 5">
    <name type="scientific">Didymodactylos carnosus</name>
    <dbReference type="NCBI Taxonomy" id="1234261"/>
    <lineage>
        <taxon>Eukaryota</taxon>
        <taxon>Metazoa</taxon>
        <taxon>Spiralia</taxon>
        <taxon>Gnathifera</taxon>
        <taxon>Rotifera</taxon>
        <taxon>Eurotatoria</taxon>
        <taxon>Bdelloidea</taxon>
        <taxon>Philodinida</taxon>
        <taxon>Philodinidae</taxon>
        <taxon>Didymodactylos</taxon>
    </lineage>
</organism>
<dbReference type="Proteomes" id="UP000677228">
    <property type="component" value="Unassembled WGS sequence"/>
</dbReference>
<gene>
    <name evidence="2" type="ORF">GPM918_LOCUS4675</name>
    <name evidence="1" type="ORF">OVA965_LOCUS4607</name>
    <name evidence="4" type="ORF">SRO942_LOCUS4676</name>
    <name evidence="3" type="ORF">TMI583_LOCUS4605</name>
</gene>
<evidence type="ECO:0000313" key="1">
    <source>
        <dbReference type="EMBL" id="CAF0800243.1"/>
    </source>
</evidence>
<evidence type="ECO:0000313" key="5">
    <source>
        <dbReference type="Proteomes" id="UP000663829"/>
    </source>
</evidence>
<evidence type="ECO:0000313" key="3">
    <source>
        <dbReference type="EMBL" id="CAF3583542.1"/>
    </source>
</evidence>
<comment type="caution">
    <text evidence="2">The sequence shown here is derived from an EMBL/GenBank/DDBJ whole genome shotgun (WGS) entry which is preliminary data.</text>
</comment>
<dbReference type="EMBL" id="CAJNOK010001226">
    <property type="protein sequence ID" value="CAF0800243.1"/>
    <property type="molecule type" value="Genomic_DNA"/>
</dbReference>
<dbReference type="EMBL" id="CAJNOQ010000640">
    <property type="protein sequence ID" value="CAF0823566.1"/>
    <property type="molecule type" value="Genomic_DNA"/>
</dbReference>
<keyword evidence="5" id="KW-1185">Reference proteome</keyword>
<dbReference type="AlphaFoldDB" id="A0A813UBH4"/>
<proteinExistence type="predicted"/>
<evidence type="ECO:0000313" key="2">
    <source>
        <dbReference type="EMBL" id="CAF0823566.1"/>
    </source>
</evidence>
<dbReference type="EMBL" id="CAJOBA010001226">
    <property type="protein sequence ID" value="CAF3583542.1"/>
    <property type="molecule type" value="Genomic_DNA"/>
</dbReference>
<dbReference type="EMBL" id="CAJOBC010000640">
    <property type="protein sequence ID" value="CAF3610190.1"/>
    <property type="molecule type" value="Genomic_DNA"/>
</dbReference>
<dbReference type="OrthoDB" id="9973256at2759"/>
<protein>
    <submittedName>
        <fullName evidence="2">Uncharacterized protein</fullName>
    </submittedName>
</protein>
<name>A0A813UBH4_9BILA</name>
<accession>A0A813UBH4</accession>
<dbReference type="Proteomes" id="UP000663829">
    <property type="component" value="Unassembled WGS sequence"/>
</dbReference>